<evidence type="ECO:0000256" key="9">
    <source>
        <dbReference type="ARBA" id="ARBA00049406"/>
    </source>
</evidence>
<dbReference type="PANTHER" id="PTHR48078">
    <property type="entry name" value="THREONINE DEHYDRATASE, MITOCHONDRIAL-RELATED"/>
    <property type="match status" value="1"/>
</dbReference>
<evidence type="ECO:0000256" key="1">
    <source>
        <dbReference type="ARBA" id="ARBA00001933"/>
    </source>
</evidence>
<dbReference type="InterPro" id="IPR044561">
    <property type="entry name" value="ACT_ThrD-II-like"/>
</dbReference>
<accession>A0ABZ1AK38</accession>
<evidence type="ECO:0000313" key="12">
    <source>
        <dbReference type="Proteomes" id="UP001626593"/>
    </source>
</evidence>
<dbReference type="PROSITE" id="PS00165">
    <property type="entry name" value="DEHYDRATASE_SER_THR"/>
    <property type="match status" value="1"/>
</dbReference>
<keyword evidence="12" id="KW-1185">Reference proteome</keyword>
<dbReference type="PANTHER" id="PTHR48078:SF6">
    <property type="entry name" value="L-THREONINE DEHYDRATASE CATABOLIC TDCB"/>
    <property type="match status" value="1"/>
</dbReference>
<evidence type="ECO:0000313" key="11">
    <source>
        <dbReference type="EMBL" id="WRL46230.1"/>
    </source>
</evidence>
<dbReference type="InterPro" id="IPR001926">
    <property type="entry name" value="TrpB-like_PALP"/>
</dbReference>
<organism evidence="11 12">
    <name type="scientific">Aromatoleum evansii</name>
    <name type="common">Azoarcus evansii</name>
    <dbReference type="NCBI Taxonomy" id="59406"/>
    <lineage>
        <taxon>Bacteria</taxon>
        <taxon>Pseudomonadati</taxon>
        <taxon>Pseudomonadota</taxon>
        <taxon>Betaproteobacteria</taxon>
        <taxon>Rhodocyclales</taxon>
        <taxon>Rhodocyclaceae</taxon>
        <taxon>Aromatoleum</taxon>
    </lineage>
</organism>
<keyword evidence="6 11" id="KW-0456">Lyase</keyword>
<evidence type="ECO:0000256" key="8">
    <source>
        <dbReference type="ARBA" id="ARBA00031418"/>
    </source>
</evidence>
<dbReference type="Proteomes" id="UP001626593">
    <property type="component" value="Chromosome"/>
</dbReference>
<dbReference type="Pfam" id="PF00291">
    <property type="entry name" value="PALP"/>
    <property type="match status" value="1"/>
</dbReference>
<evidence type="ECO:0000256" key="4">
    <source>
        <dbReference type="ARBA" id="ARBA00012096"/>
    </source>
</evidence>
<dbReference type="InterPro" id="IPR036052">
    <property type="entry name" value="TrpB-like_PALP_sf"/>
</dbReference>
<dbReference type="InterPro" id="IPR000634">
    <property type="entry name" value="Ser/Thr_deHydtase_PyrdxlP-BS"/>
</dbReference>
<protein>
    <recommendedName>
        <fullName evidence="8">L-serine dehydratase</fullName>
        <ecNumber evidence="3">4.3.1.17</ecNumber>
        <ecNumber evidence="4">4.3.1.19</ecNumber>
    </recommendedName>
</protein>
<dbReference type="CDD" id="cd04886">
    <property type="entry name" value="ACT_ThrD-II-like"/>
    <property type="match status" value="1"/>
</dbReference>
<sequence>MPAALPLDLPALLAARERIRDAILRTVQWQNDPLSEELGVPLRLKLENLQRTGSFKLRGATHKIGRLLAGKNPPIGVVAASAGNHAQGVARAAAQSGLRAVVFMPVNAPLTKIQSCRKLGADVRLVGETLEAATDEATKLAKAEGLAFLHPYDDWDVIAGQASCGLEMLEDAPDTTVAIVPLGGGGLISGIALALKLQNPAIRVIGVQTEAVAPWRSYLRDGALEEVPPGAHTIADGIKVKRPGKLTRQVIARYVDEIVTVDDNAIAEAIVTLLERTRTIGEGAGVVGLAALMQKKIALRADDRAVVVISGGNVDMTLVGRSIDYGLASSGRLMCVAVTISDAPGQLLSVLKTVADLGMNVRHVEHRRGELHVPVGMTEVILQMETRDFEHQDELRAHFAQQGLRVRNLLAG</sequence>
<evidence type="ECO:0000259" key="10">
    <source>
        <dbReference type="Pfam" id="PF00291"/>
    </source>
</evidence>
<evidence type="ECO:0000256" key="6">
    <source>
        <dbReference type="ARBA" id="ARBA00023239"/>
    </source>
</evidence>
<feature type="domain" description="Tryptophan synthase beta chain-like PALP" evidence="10">
    <location>
        <begin position="21"/>
        <end position="311"/>
    </location>
</feature>
<comment type="function">
    <text evidence="7">Catalyzes the anaerobic formation of alpha-ketobutyrate and ammonia from threonine in a two-step reaction. The first step involved a dehydration of threonine and a production of enamine intermediates (aminocrotonate), which tautomerizes to its imine form (iminobutyrate). Both intermediates are unstable and short-lived. The second step is the nonenzymatic hydrolysis of the enamine/imine intermediates to form 2-ketobutyrate and free ammonia. In the low water environment of the cell, the second step is accelerated by RidA. TdcB also dehydrates serine to yield pyruvate via analogous enamine/imine intermediates.</text>
</comment>
<name>A0ABZ1AK38_AROEV</name>
<comment type="catalytic activity">
    <reaction evidence="9">
        <text>L-serine = pyruvate + NH4(+)</text>
        <dbReference type="Rhea" id="RHEA:19169"/>
        <dbReference type="ChEBI" id="CHEBI:15361"/>
        <dbReference type="ChEBI" id="CHEBI:28938"/>
        <dbReference type="ChEBI" id="CHEBI:33384"/>
        <dbReference type="EC" id="4.3.1.17"/>
    </reaction>
</comment>
<dbReference type="GO" id="GO:0004794">
    <property type="term" value="F:threonine deaminase activity"/>
    <property type="evidence" value="ECO:0007669"/>
    <property type="project" value="UniProtKB-EC"/>
</dbReference>
<comment type="cofactor">
    <cofactor evidence="1">
        <name>pyridoxal 5'-phosphate</name>
        <dbReference type="ChEBI" id="CHEBI:597326"/>
    </cofactor>
</comment>
<dbReference type="InterPro" id="IPR050147">
    <property type="entry name" value="Ser/Thr_Dehydratase"/>
</dbReference>
<dbReference type="EC" id="4.3.1.19" evidence="4"/>
<dbReference type="SUPFAM" id="SSF53686">
    <property type="entry name" value="Tryptophan synthase beta subunit-like PLP-dependent enzymes"/>
    <property type="match status" value="1"/>
</dbReference>
<evidence type="ECO:0000256" key="2">
    <source>
        <dbReference type="ARBA" id="ARBA00010869"/>
    </source>
</evidence>
<dbReference type="RefSeq" id="WP_407279093.1">
    <property type="nucleotide sequence ID" value="NZ_CP141259.1"/>
</dbReference>
<dbReference type="NCBIfam" id="TIGR01127">
    <property type="entry name" value="ilvA_1Cterm"/>
    <property type="match status" value="1"/>
</dbReference>
<dbReference type="CDD" id="cd01562">
    <property type="entry name" value="Thr-dehyd"/>
    <property type="match status" value="1"/>
</dbReference>
<reference evidence="11 12" key="1">
    <citation type="submission" date="2023-12" db="EMBL/GenBank/DDBJ databases">
        <title>A. evansii MAY27, complete genome.</title>
        <authorList>
            <person name="Wang Y."/>
        </authorList>
    </citation>
    <scope>NUCLEOTIDE SEQUENCE [LARGE SCALE GENOMIC DNA]</scope>
    <source>
        <strain evidence="11 12">MAY27</strain>
    </source>
</reference>
<comment type="similarity">
    <text evidence="2">Belongs to the serine/threonine dehydratase family.</text>
</comment>
<dbReference type="EMBL" id="CP141259">
    <property type="protein sequence ID" value="WRL46230.1"/>
    <property type="molecule type" value="Genomic_DNA"/>
</dbReference>
<evidence type="ECO:0000256" key="3">
    <source>
        <dbReference type="ARBA" id="ARBA00012093"/>
    </source>
</evidence>
<proteinExistence type="inferred from homology"/>
<keyword evidence="5" id="KW-0663">Pyridoxal phosphate</keyword>
<evidence type="ECO:0000256" key="5">
    <source>
        <dbReference type="ARBA" id="ARBA00022898"/>
    </source>
</evidence>
<dbReference type="EC" id="4.3.1.17" evidence="3"/>
<dbReference type="InterPro" id="IPR005789">
    <property type="entry name" value="Thr_deHydtase_catblc"/>
</dbReference>
<gene>
    <name evidence="11" type="primary">ilvA</name>
    <name evidence="11" type="ORF">U5817_24025</name>
</gene>
<dbReference type="Gene3D" id="3.40.50.1100">
    <property type="match status" value="2"/>
</dbReference>
<evidence type="ECO:0000256" key="7">
    <source>
        <dbReference type="ARBA" id="ARBA00025594"/>
    </source>
</evidence>